<feature type="domain" description="DUF3645" evidence="8">
    <location>
        <begin position="855"/>
        <end position="886"/>
    </location>
</feature>
<protein>
    <recommendedName>
        <fullName evidence="2">ubiquitinyl hydrolase 1</fullName>
        <ecNumber evidence="2">3.4.19.12</ecNumber>
    </recommendedName>
</protein>
<evidence type="ECO:0000256" key="1">
    <source>
        <dbReference type="ARBA" id="ARBA00000707"/>
    </source>
</evidence>
<dbReference type="PANTHER" id="PTHR13367:SF34">
    <property type="match status" value="1"/>
</dbReference>
<evidence type="ECO:0000256" key="6">
    <source>
        <dbReference type="ARBA" id="ARBA00022807"/>
    </source>
</evidence>
<keyword evidence="4" id="KW-0833">Ubl conjugation pathway</keyword>
<accession>A0A9W8Q7Q6</accession>
<dbReference type="PANTHER" id="PTHR13367">
    <property type="entry name" value="UBIQUITIN THIOESTERASE"/>
    <property type="match status" value="1"/>
</dbReference>
<dbReference type="Pfam" id="PF12340">
    <property type="entry name" value="DUF3638"/>
    <property type="match status" value="1"/>
</dbReference>
<dbReference type="GO" id="GO:0004843">
    <property type="term" value="F:cysteine-type deubiquitinase activity"/>
    <property type="evidence" value="ECO:0007669"/>
    <property type="project" value="UniProtKB-EC"/>
</dbReference>
<dbReference type="Proteomes" id="UP001144673">
    <property type="component" value="Chromosome 3"/>
</dbReference>
<dbReference type="InterPro" id="IPR022099">
    <property type="entry name" value="DUF3638"/>
</dbReference>
<evidence type="ECO:0000313" key="9">
    <source>
        <dbReference type="EMBL" id="KAJ4146956.1"/>
    </source>
</evidence>
<keyword evidence="3" id="KW-0645">Protease</keyword>
<dbReference type="EC" id="3.4.19.12" evidence="2"/>
<keyword evidence="6" id="KW-0788">Thiol protease</keyword>
<evidence type="ECO:0000256" key="3">
    <source>
        <dbReference type="ARBA" id="ARBA00022670"/>
    </source>
</evidence>
<comment type="caution">
    <text evidence="9">The sequence shown here is derived from an EMBL/GenBank/DDBJ whole genome shotgun (WGS) entry which is preliminary data.</text>
</comment>
<dbReference type="AlphaFoldDB" id="A0A9W8Q7Q6"/>
<dbReference type="KEGG" id="amus:LMH87_001509"/>
<evidence type="ECO:0000256" key="4">
    <source>
        <dbReference type="ARBA" id="ARBA00022786"/>
    </source>
</evidence>
<feature type="domain" description="DUF3638" evidence="7">
    <location>
        <begin position="508"/>
        <end position="730"/>
    </location>
</feature>
<evidence type="ECO:0000259" key="8">
    <source>
        <dbReference type="Pfam" id="PF12359"/>
    </source>
</evidence>
<sequence length="946" mass="107477">MTRVEAYEIDTLLGSLQDCGSHERTEQALSILNSAAVHSFAALSVESMGHLHNIAKLTPARRYYPESERCMQVVDWSTNLGFLAQHNSYYAEVQALFNRHDSLQIFNTAQHTFTPRLPAMDHNLLDRDVNRSSTVRISGFGAEGFNTDKDRCYAGRGQWQDSLAAKRTFEITRALLRARAQPCSEIRPDLVAHMWKYLQDSHVARQTDTPRTKLEYDAEWFIESKEFISEDWLSIHHYLSHGGTSVNGSDIAMWLATLAFSEHSDMTVLQILAGFHNNPSMASITLPTAYRFDIGRGFEVDENELRAAIRAAAHPIEHCPPLHIVQHHQESYETFRRRQLKQLEKAAAPFCEDIQERLKRQWLCEVPHLPTTLAAEAYFNMSQVMSTAKGLFKNWYDNHRFRQYLEEIARQINRDTLPQQMDSPCCAVEKWAQEGRQRFVNSSAIFGHAAPTLEPFQSLDLRSHLHPRVVSGKTEPAVMSLVARLEAIAGCPYEKEAKLIAEIQNPGHKSWSPGDHPEWLLLEVENNILIREVQHRMAQHMSAPASGQNEIMQLIMGGGKSSVIVPMLASALADGTRLTRVIVAKPQAKQMFSMLVAKLGRLLDRRIYLMPFSRSVRVDGASMEVIQRLYSHCMATGGVLLVQPEHILSFQLMTIEKQISGAIEGRLMLETLQFLQRNSRDIIDESDEILSVKYELVYTMGTQRSIDHAPARWIVISEVLDVVKRCIPAVQARFPEGVEVYPGHRGSFPRTRILQYEAFVELSCHVAESICKKGLSGFSIAHQSEAVRAAVCLYISKPHLAQDERDYVELHSGFMTDETRDTLLLLRGLMALGILSFILEKKRWRVDYGLDPLRQRPTRMAVPFRAKDLPSDRSDFSHPDVVIAFTSLSYYYEGLSDDDLVLSISHLQVSDQADVEYQDWVKDAEDLPSSLHQLVSINLEDRQSCR</sequence>
<dbReference type="EMBL" id="JAJHUN010000010">
    <property type="protein sequence ID" value="KAJ4146956.1"/>
    <property type="molecule type" value="Genomic_DNA"/>
</dbReference>
<gene>
    <name evidence="9" type="ORF">LMH87_001509</name>
</gene>
<name>A0A9W8Q7Q6_AKAMU</name>
<dbReference type="GeneID" id="80888668"/>
<evidence type="ECO:0000256" key="2">
    <source>
        <dbReference type="ARBA" id="ARBA00012759"/>
    </source>
</evidence>
<evidence type="ECO:0000256" key="5">
    <source>
        <dbReference type="ARBA" id="ARBA00022801"/>
    </source>
</evidence>
<dbReference type="Pfam" id="PF12359">
    <property type="entry name" value="DUF3645"/>
    <property type="match status" value="1"/>
</dbReference>
<dbReference type="InterPro" id="IPR022105">
    <property type="entry name" value="DUF3645"/>
</dbReference>
<dbReference type="InterPro" id="IPR051346">
    <property type="entry name" value="OTU_Deubiquitinase"/>
</dbReference>
<dbReference type="GO" id="GO:0006508">
    <property type="term" value="P:proteolysis"/>
    <property type="evidence" value="ECO:0007669"/>
    <property type="project" value="UniProtKB-KW"/>
</dbReference>
<evidence type="ECO:0000259" key="7">
    <source>
        <dbReference type="Pfam" id="PF12340"/>
    </source>
</evidence>
<dbReference type="RefSeq" id="XP_056049897.1">
    <property type="nucleotide sequence ID" value="XM_056192796.1"/>
</dbReference>
<organism evidence="9 10">
    <name type="scientific">Akanthomyces muscarius</name>
    <name type="common">Entomopathogenic fungus</name>
    <name type="synonym">Lecanicillium muscarium</name>
    <dbReference type="NCBI Taxonomy" id="2231603"/>
    <lineage>
        <taxon>Eukaryota</taxon>
        <taxon>Fungi</taxon>
        <taxon>Dikarya</taxon>
        <taxon>Ascomycota</taxon>
        <taxon>Pezizomycotina</taxon>
        <taxon>Sordariomycetes</taxon>
        <taxon>Hypocreomycetidae</taxon>
        <taxon>Hypocreales</taxon>
        <taxon>Cordycipitaceae</taxon>
        <taxon>Akanthomyces</taxon>
    </lineage>
</organism>
<evidence type="ECO:0000313" key="10">
    <source>
        <dbReference type="Proteomes" id="UP001144673"/>
    </source>
</evidence>
<reference evidence="9" key="1">
    <citation type="journal article" date="2023" name="Access Microbiol">
        <title>De-novo genome assembly for Akanthomyces muscarius, a biocontrol agent of insect agricultural pests.</title>
        <authorList>
            <person name="Erdos Z."/>
            <person name="Studholme D.J."/>
            <person name="Raymond B."/>
            <person name="Sharma M."/>
        </authorList>
    </citation>
    <scope>NUCLEOTIDE SEQUENCE</scope>
    <source>
        <strain evidence="9">Ve6</strain>
    </source>
</reference>
<keyword evidence="10" id="KW-1185">Reference proteome</keyword>
<proteinExistence type="predicted"/>
<keyword evidence="5" id="KW-0378">Hydrolase</keyword>
<comment type="catalytic activity">
    <reaction evidence="1">
        <text>Thiol-dependent hydrolysis of ester, thioester, amide, peptide and isopeptide bonds formed by the C-terminal Gly of ubiquitin (a 76-residue protein attached to proteins as an intracellular targeting signal).</text>
        <dbReference type="EC" id="3.4.19.12"/>
    </reaction>
</comment>